<dbReference type="InterPro" id="IPR036291">
    <property type="entry name" value="NAD(P)-bd_dom_sf"/>
</dbReference>
<dbReference type="InterPro" id="IPR016040">
    <property type="entry name" value="NAD(P)-bd_dom"/>
</dbReference>
<dbReference type="SUPFAM" id="SSF51735">
    <property type="entry name" value="NAD(P)-binding Rossmann-fold domains"/>
    <property type="match status" value="1"/>
</dbReference>
<dbReference type="Gene3D" id="3.40.50.720">
    <property type="entry name" value="NAD(P)-binding Rossmann-like Domain"/>
    <property type="match status" value="1"/>
</dbReference>
<evidence type="ECO:0000313" key="3">
    <source>
        <dbReference type="Proteomes" id="UP000645462"/>
    </source>
</evidence>
<evidence type="ECO:0000259" key="1">
    <source>
        <dbReference type="Pfam" id="PF13460"/>
    </source>
</evidence>
<dbReference type="PANTHER" id="PTHR15020:SF50">
    <property type="entry name" value="UPF0659 PROTEIN YMR090W"/>
    <property type="match status" value="1"/>
</dbReference>
<name>A0ABQ1KTC4_9RHOB</name>
<comment type="caution">
    <text evidence="2">The sequence shown here is derived from an EMBL/GenBank/DDBJ whole genome shotgun (WGS) entry which is preliminary data.</text>
</comment>
<sequence>MNMNILVAGATGKTGLHLVQELVDQGHKPTALVRESSDTSALPQGVDLRKGDLTNLQDGVCDGMDAVIFAAGSGGSTGPEMTDKVDRDGAKRLIDLAADAGVKRFVMLSSVGADQSDPTGEMAHYLKAKHEADEHLKASGMTYFILRPVALNNDGRSVRVTLGDEVDISAQASRADVAHVLAEAAMSGSLDGMVHLMQSAGRSLQHV</sequence>
<feature type="domain" description="NAD(P)-binding" evidence="1">
    <location>
        <begin position="9"/>
        <end position="185"/>
    </location>
</feature>
<dbReference type="CDD" id="cd05243">
    <property type="entry name" value="SDR_a5"/>
    <property type="match status" value="1"/>
</dbReference>
<keyword evidence="3" id="KW-1185">Reference proteome</keyword>
<evidence type="ECO:0000313" key="2">
    <source>
        <dbReference type="EMBL" id="GGC10383.1"/>
    </source>
</evidence>
<organism evidence="2 3">
    <name type="scientific">Marivita lacus</name>
    <dbReference type="NCBI Taxonomy" id="1323742"/>
    <lineage>
        <taxon>Bacteria</taxon>
        <taxon>Pseudomonadati</taxon>
        <taxon>Pseudomonadota</taxon>
        <taxon>Alphaproteobacteria</taxon>
        <taxon>Rhodobacterales</taxon>
        <taxon>Roseobacteraceae</taxon>
        <taxon>Marivita</taxon>
    </lineage>
</organism>
<reference evidence="3" key="1">
    <citation type="journal article" date="2019" name="Int. J. Syst. Evol. Microbiol.">
        <title>The Global Catalogue of Microorganisms (GCM) 10K type strain sequencing project: providing services to taxonomists for standard genome sequencing and annotation.</title>
        <authorList>
            <consortium name="The Broad Institute Genomics Platform"/>
            <consortium name="The Broad Institute Genome Sequencing Center for Infectious Disease"/>
            <person name="Wu L."/>
            <person name="Ma J."/>
        </authorList>
    </citation>
    <scope>NUCLEOTIDE SEQUENCE [LARGE SCALE GENOMIC DNA]</scope>
    <source>
        <strain evidence="3">CGMCC 1.12478</strain>
    </source>
</reference>
<dbReference type="PANTHER" id="PTHR15020">
    <property type="entry name" value="FLAVIN REDUCTASE-RELATED"/>
    <property type="match status" value="1"/>
</dbReference>
<protein>
    <submittedName>
        <fullName evidence="2">NAD dependent epimerase/dehydratase</fullName>
    </submittedName>
</protein>
<proteinExistence type="predicted"/>
<dbReference type="EMBL" id="BMFC01000007">
    <property type="protein sequence ID" value="GGC10383.1"/>
    <property type="molecule type" value="Genomic_DNA"/>
</dbReference>
<dbReference type="Proteomes" id="UP000645462">
    <property type="component" value="Unassembled WGS sequence"/>
</dbReference>
<accession>A0ABQ1KTC4</accession>
<dbReference type="Pfam" id="PF13460">
    <property type="entry name" value="NAD_binding_10"/>
    <property type="match status" value="1"/>
</dbReference>
<gene>
    <name evidence="2" type="ORF">GCM10011363_28830</name>
</gene>